<evidence type="ECO:0000313" key="1">
    <source>
        <dbReference type="EMBL" id="AZQ41741.1"/>
    </source>
</evidence>
<evidence type="ECO:0000313" key="2">
    <source>
        <dbReference type="Proteomes" id="UP000272924"/>
    </source>
</evidence>
<reference evidence="2" key="1">
    <citation type="submission" date="2018-12" db="EMBL/GenBank/DDBJ databases">
        <title>Genome sequencing of Streptococcus sp. KCOM 2412 (= ChDC F135).</title>
        <authorList>
            <person name="Kook J.-K."/>
            <person name="Park S.-N."/>
            <person name="Lim Y.K."/>
        </authorList>
    </citation>
    <scope>NUCLEOTIDE SEQUENCE [LARGE SCALE GENOMIC DNA]</scope>
    <source>
        <strain evidence="2">KCOM 2412</strain>
    </source>
</reference>
<dbReference type="RefSeq" id="WP_006267790.1">
    <property type="nucleotide sequence ID" value="NZ_CP034543.1"/>
</dbReference>
<keyword evidence="2" id="KW-1185">Reference proteome</keyword>
<protein>
    <submittedName>
        <fullName evidence="1">Uncharacterized protein</fullName>
    </submittedName>
</protein>
<name>A0A3S9MRF2_9STRE</name>
<sequence>MTENENFISDWLKQYLLKKNANFTDKRYETRTKRLMNELLEKPPDIYLRQQVLISNIPFHKQTPGSNMALLYQVLIDFIDYLLK</sequence>
<gene>
    <name evidence="1" type="ORF">EHW89_04405</name>
</gene>
<dbReference type="KEGG" id="spei:EHW89_04405"/>
<proteinExistence type="predicted"/>
<dbReference type="EMBL" id="CP034543">
    <property type="protein sequence ID" value="AZQ41741.1"/>
    <property type="molecule type" value="Genomic_DNA"/>
</dbReference>
<organism evidence="1 2">
    <name type="scientific">Streptococcus periodonticum</name>
    <dbReference type="NCBI Taxonomy" id="2490633"/>
    <lineage>
        <taxon>Bacteria</taxon>
        <taxon>Bacillati</taxon>
        <taxon>Bacillota</taxon>
        <taxon>Bacilli</taxon>
        <taxon>Lactobacillales</taxon>
        <taxon>Streptococcaceae</taxon>
        <taxon>Streptococcus</taxon>
    </lineage>
</organism>
<accession>A0A3S9MRF2</accession>
<dbReference type="Proteomes" id="UP000272924">
    <property type="component" value="Chromosome"/>
</dbReference>
<dbReference type="AlphaFoldDB" id="A0A3S9MRF2"/>